<dbReference type="AlphaFoldDB" id="A0ABD3QE60"/>
<evidence type="ECO:0000313" key="3">
    <source>
        <dbReference type="Proteomes" id="UP001530400"/>
    </source>
</evidence>
<proteinExistence type="predicted"/>
<reference evidence="2 3" key="1">
    <citation type="submission" date="2024-10" db="EMBL/GenBank/DDBJ databases">
        <title>Updated reference genomes for cyclostephanoid diatoms.</title>
        <authorList>
            <person name="Roberts W.R."/>
            <person name="Alverson A.J."/>
        </authorList>
    </citation>
    <scope>NUCLEOTIDE SEQUENCE [LARGE SCALE GENOMIC DNA]</scope>
    <source>
        <strain evidence="2 3">AJA010-31</strain>
    </source>
</reference>
<feature type="signal peptide" evidence="1">
    <location>
        <begin position="1"/>
        <end position="23"/>
    </location>
</feature>
<keyword evidence="3" id="KW-1185">Reference proteome</keyword>
<dbReference type="InterPro" id="IPR036790">
    <property type="entry name" value="Frizzled_dom_sf"/>
</dbReference>
<protein>
    <recommendedName>
        <fullName evidence="4">FZ domain-containing protein</fullName>
    </recommendedName>
</protein>
<evidence type="ECO:0000313" key="2">
    <source>
        <dbReference type="EMBL" id="KAL3798627.1"/>
    </source>
</evidence>
<sequence>MNSMTSLLPLYLCFVFCVQLALTCDIHGTNSGICTNEYHPSSYAIDGDELDVQAIQQAKIKWQSDMPYCGKYIANYYSPCVPSRPSTEWASPDANFQFGRLMKGESKTDVASVQTKDNWVRETVTSTIQGKIELEREQGSNHYHFNQNKDCQEAFARYTCWLNFPRCDEFFEDSLPLCQSACENLFRACKFESDLWRCEADVIHGDSEYDIRALFPGQPFKKNAFIPKSNNPLPICTPSIKGDASSIGMRVWFVLSLALGVDMLVEWM</sequence>
<dbReference type="Gene3D" id="1.10.2000.10">
    <property type="entry name" value="Frizzled cysteine-rich domain"/>
    <property type="match status" value="1"/>
</dbReference>
<dbReference type="Proteomes" id="UP001530400">
    <property type="component" value="Unassembled WGS sequence"/>
</dbReference>
<keyword evidence="1" id="KW-0732">Signal</keyword>
<evidence type="ECO:0000256" key="1">
    <source>
        <dbReference type="SAM" id="SignalP"/>
    </source>
</evidence>
<dbReference type="SUPFAM" id="SSF63501">
    <property type="entry name" value="Frizzled cysteine-rich domain"/>
    <property type="match status" value="1"/>
</dbReference>
<gene>
    <name evidence="2" type="ORF">ACHAWO_014036</name>
</gene>
<evidence type="ECO:0008006" key="4">
    <source>
        <dbReference type="Google" id="ProtNLM"/>
    </source>
</evidence>
<organism evidence="2 3">
    <name type="scientific">Cyclotella atomus</name>
    <dbReference type="NCBI Taxonomy" id="382360"/>
    <lineage>
        <taxon>Eukaryota</taxon>
        <taxon>Sar</taxon>
        <taxon>Stramenopiles</taxon>
        <taxon>Ochrophyta</taxon>
        <taxon>Bacillariophyta</taxon>
        <taxon>Coscinodiscophyceae</taxon>
        <taxon>Thalassiosirophycidae</taxon>
        <taxon>Stephanodiscales</taxon>
        <taxon>Stephanodiscaceae</taxon>
        <taxon>Cyclotella</taxon>
    </lineage>
</organism>
<feature type="chain" id="PRO_5044751201" description="FZ domain-containing protein" evidence="1">
    <location>
        <begin position="24"/>
        <end position="268"/>
    </location>
</feature>
<comment type="caution">
    <text evidence="2">The sequence shown here is derived from an EMBL/GenBank/DDBJ whole genome shotgun (WGS) entry which is preliminary data.</text>
</comment>
<accession>A0ABD3QE60</accession>
<dbReference type="EMBL" id="JALLPJ020000212">
    <property type="protein sequence ID" value="KAL3798627.1"/>
    <property type="molecule type" value="Genomic_DNA"/>
</dbReference>
<name>A0ABD3QE60_9STRA</name>